<evidence type="ECO:0000256" key="1">
    <source>
        <dbReference type="ARBA" id="ARBA00006235"/>
    </source>
</evidence>
<evidence type="ECO:0000256" key="2">
    <source>
        <dbReference type="SAM" id="SignalP"/>
    </source>
</evidence>
<dbReference type="SUPFAM" id="SSF52540">
    <property type="entry name" value="P-loop containing nucleoside triphosphate hydrolases"/>
    <property type="match status" value="1"/>
</dbReference>
<accession>A0AAJ7BYC4</accession>
<dbReference type="GO" id="GO:0071218">
    <property type="term" value="P:cellular response to misfolded protein"/>
    <property type="evidence" value="ECO:0007669"/>
    <property type="project" value="TreeGrafter"/>
</dbReference>
<dbReference type="GO" id="GO:0016887">
    <property type="term" value="F:ATP hydrolysis activity"/>
    <property type="evidence" value="ECO:0007669"/>
    <property type="project" value="InterPro"/>
</dbReference>
<dbReference type="Pfam" id="PF06309">
    <property type="entry name" value="Torsin"/>
    <property type="match status" value="1"/>
</dbReference>
<reference evidence="5" key="1">
    <citation type="submission" date="2025-08" db="UniProtKB">
        <authorList>
            <consortium name="RefSeq"/>
        </authorList>
    </citation>
    <scope>IDENTIFICATION</scope>
</reference>
<evidence type="ECO:0000313" key="4">
    <source>
        <dbReference type="Proteomes" id="UP000694920"/>
    </source>
</evidence>
<gene>
    <name evidence="5" type="primary">LOC107268476</name>
</gene>
<dbReference type="CTD" id="31399"/>
<dbReference type="InterPro" id="IPR049337">
    <property type="entry name" value="TOR1A_C"/>
</dbReference>
<dbReference type="PANTHER" id="PTHR10760">
    <property type="entry name" value="TORSIN"/>
    <property type="match status" value="1"/>
</dbReference>
<dbReference type="GeneID" id="107268476"/>
<feature type="signal peptide" evidence="2">
    <location>
        <begin position="1"/>
        <end position="20"/>
    </location>
</feature>
<dbReference type="RefSeq" id="XP_015596770.1">
    <property type="nucleotide sequence ID" value="XM_015741284.2"/>
</dbReference>
<dbReference type="KEGG" id="ccin:107268476"/>
<name>A0AAJ7BYC4_CEPCN</name>
<proteinExistence type="inferred from homology"/>
<feature type="chain" id="PRO_5042588760" evidence="2">
    <location>
        <begin position="21"/>
        <end position="342"/>
    </location>
</feature>
<dbReference type="Pfam" id="PF21376">
    <property type="entry name" value="TOR1A_C"/>
    <property type="match status" value="1"/>
</dbReference>
<evidence type="ECO:0000259" key="3">
    <source>
        <dbReference type="Pfam" id="PF21376"/>
    </source>
</evidence>
<dbReference type="PANTHER" id="PTHR10760:SF2">
    <property type="entry name" value="LD13476P-RELATED"/>
    <property type="match status" value="1"/>
</dbReference>
<feature type="domain" description="Torsin-1A C-terminal" evidence="3">
    <location>
        <begin position="272"/>
        <end position="326"/>
    </location>
</feature>
<dbReference type="GO" id="GO:0005524">
    <property type="term" value="F:ATP binding"/>
    <property type="evidence" value="ECO:0007669"/>
    <property type="project" value="InterPro"/>
</dbReference>
<organism evidence="4 5">
    <name type="scientific">Cephus cinctus</name>
    <name type="common">Wheat stem sawfly</name>
    <dbReference type="NCBI Taxonomy" id="211228"/>
    <lineage>
        <taxon>Eukaryota</taxon>
        <taxon>Metazoa</taxon>
        <taxon>Ecdysozoa</taxon>
        <taxon>Arthropoda</taxon>
        <taxon>Hexapoda</taxon>
        <taxon>Insecta</taxon>
        <taxon>Pterygota</taxon>
        <taxon>Neoptera</taxon>
        <taxon>Endopterygota</taxon>
        <taxon>Hymenoptera</taxon>
        <taxon>Cephoidea</taxon>
        <taxon>Cephidae</taxon>
        <taxon>Cephus</taxon>
    </lineage>
</organism>
<keyword evidence="2" id="KW-0732">Signal</keyword>
<protein>
    <submittedName>
        <fullName evidence="5">Torsin-1A</fullName>
    </submittedName>
</protein>
<evidence type="ECO:0000313" key="5">
    <source>
        <dbReference type="RefSeq" id="XP_015596770.1"/>
    </source>
</evidence>
<comment type="similarity">
    <text evidence="1">Belongs to the ClpA/ClpB family. Torsin subfamily.</text>
</comment>
<dbReference type="AlphaFoldDB" id="A0AAJ7BYC4"/>
<dbReference type="GO" id="GO:0005737">
    <property type="term" value="C:cytoplasm"/>
    <property type="evidence" value="ECO:0007669"/>
    <property type="project" value="UniProtKB-ARBA"/>
</dbReference>
<sequence length="342" mass="38942">MKIIILLLNLCILLIHGVECILPLIPIGVGFTGAGIAGYSYLKCRIFECCDEKSVPADLTLLNKLLTEQLYGQQIAHETVLNALRGHFHNHEPPKPLALSFHGLSGSGKNYVVSMIAKALYQKGEQSEHYHFFNGRIDFPLERKVQEYREQLLQHITEALNKCDKSLFVFDEVDKMPEGLLNVLVPLLDYQTTRKGVNRNKAIYVFLSNTGSVQIVKRLLELWEAGKRRESMTLQDFENLIAIGAFNERGGFHKSDTIETSVIDHYVPFLPLEEVHVIRCVEFAFKKRGVTPTSEMVDEIMTHVTYGPEPHKLYSKAGCKRLEQKVASLVYRKKKREVETKV</sequence>
<dbReference type="InterPro" id="IPR010448">
    <property type="entry name" value="Torsin"/>
</dbReference>
<dbReference type="GO" id="GO:0012505">
    <property type="term" value="C:endomembrane system"/>
    <property type="evidence" value="ECO:0007669"/>
    <property type="project" value="UniProtKB-ARBA"/>
</dbReference>
<dbReference type="Proteomes" id="UP000694920">
    <property type="component" value="Unplaced"/>
</dbReference>
<dbReference type="InterPro" id="IPR027417">
    <property type="entry name" value="P-loop_NTPase"/>
</dbReference>
<keyword evidence="4" id="KW-1185">Reference proteome</keyword>
<dbReference type="Gene3D" id="3.40.50.300">
    <property type="entry name" value="P-loop containing nucleotide triphosphate hydrolases"/>
    <property type="match status" value="1"/>
</dbReference>